<dbReference type="PANTHER" id="PTHR36966">
    <property type="entry name" value="REP-ASSOCIATED TYROSINE TRANSPOSASE"/>
    <property type="match status" value="1"/>
</dbReference>
<name>A0A1I5YWV9_9BACT</name>
<reference evidence="2 3" key="1">
    <citation type="submission" date="2016-10" db="EMBL/GenBank/DDBJ databases">
        <authorList>
            <person name="de Groot N.N."/>
        </authorList>
    </citation>
    <scope>NUCLEOTIDE SEQUENCE [LARGE SCALE GENOMIC DNA]</scope>
    <source>
        <strain evidence="2 3">DSM 28286</strain>
    </source>
</reference>
<organism evidence="2 3">
    <name type="scientific">Parafilimonas terrae</name>
    <dbReference type="NCBI Taxonomy" id="1465490"/>
    <lineage>
        <taxon>Bacteria</taxon>
        <taxon>Pseudomonadati</taxon>
        <taxon>Bacteroidota</taxon>
        <taxon>Chitinophagia</taxon>
        <taxon>Chitinophagales</taxon>
        <taxon>Chitinophagaceae</taxon>
        <taxon>Parafilimonas</taxon>
    </lineage>
</organism>
<dbReference type="SUPFAM" id="SSF143422">
    <property type="entry name" value="Transposase IS200-like"/>
    <property type="match status" value="1"/>
</dbReference>
<dbReference type="STRING" id="1465490.SAMN05444277_114113"/>
<dbReference type="GO" id="GO:0006313">
    <property type="term" value="P:DNA transposition"/>
    <property type="evidence" value="ECO:0007669"/>
    <property type="project" value="InterPro"/>
</dbReference>
<dbReference type="InterPro" id="IPR052715">
    <property type="entry name" value="RAYT_transposase"/>
</dbReference>
<sequence>MKASPLLVLSPTRDLINEAIISNLLVRRPTKASVPVKRQKLRLDLYLPQMKYNSAYHPQFITATILEWKHLLQDDAFKNIIISSLQFLHKEGSIVIYAFVIMPNHIHMIWQIQDGYVQDKIQQRFLKFTAQQMKFRMMDERNKMLNDFLVKAKDRTYQIWERNSLSIDLWTEKVFLQKLNYIHDNPCKHPWYLAQYPEEYKYSSAKFYYSGIDDFGFLSHYRG</sequence>
<dbReference type="SMART" id="SM01321">
    <property type="entry name" value="Y1_Tnp"/>
    <property type="match status" value="1"/>
</dbReference>
<gene>
    <name evidence="2" type="ORF">SAMN05444277_114113</name>
</gene>
<protein>
    <submittedName>
        <fullName evidence="2">Transposase IS200 like</fullName>
    </submittedName>
</protein>
<dbReference type="Gene3D" id="3.30.70.1290">
    <property type="entry name" value="Transposase IS200-like"/>
    <property type="match status" value="1"/>
</dbReference>
<evidence type="ECO:0000313" key="3">
    <source>
        <dbReference type="Proteomes" id="UP000199031"/>
    </source>
</evidence>
<dbReference type="InterPro" id="IPR036515">
    <property type="entry name" value="Transposase_17_sf"/>
</dbReference>
<dbReference type="PANTHER" id="PTHR36966:SF1">
    <property type="entry name" value="REP-ASSOCIATED TYROSINE TRANSPOSASE"/>
    <property type="match status" value="1"/>
</dbReference>
<proteinExistence type="predicted"/>
<dbReference type="GO" id="GO:0004803">
    <property type="term" value="F:transposase activity"/>
    <property type="evidence" value="ECO:0007669"/>
    <property type="project" value="InterPro"/>
</dbReference>
<dbReference type="Proteomes" id="UP000199031">
    <property type="component" value="Unassembled WGS sequence"/>
</dbReference>
<dbReference type="AlphaFoldDB" id="A0A1I5YWV9"/>
<dbReference type="EMBL" id="FOXQ01000014">
    <property type="protein sequence ID" value="SFQ48716.1"/>
    <property type="molecule type" value="Genomic_DNA"/>
</dbReference>
<evidence type="ECO:0000259" key="1">
    <source>
        <dbReference type="SMART" id="SM01321"/>
    </source>
</evidence>
<accession>A0A1I5YWV9</accession>
<keyword evidence="3" id="KW-1185">Reference proteome</keyword>
<evidence type="ECO:0000313" key="2">
    <source>
        <dbReference type="EMBL" id="SFQ48716.1"/>
    </source>
</evidence>
<dbReference type="GO" id="GO:0043565">
    <property type="term" value="F:sequence-specific DNA binding"/>
    <property type="evidence" value="ECO:0007669"/>
    <property type="project" value="TreeGrafter"/>
</dbReference>
<feature type="domain" description="Transposase IS200-like" evidence="1">
    <location>
        <begin position="54"/>
        <end position="185"/>
    </location>
</feature>
<dbReference type="InterPro" id="IPR002686">
    <property type="entry name" value="Transposase_17"/>
</dbReference>